<accession>A0A8H3FF65</accession>
<evidence type="ECO:0000313" key="3">
    <source>
        <dbReference type="Proteomes" id="UP000664521"/>
    </source>
</evidence>
<evidence type="ECO:0000256" key="1">
    <source>
        <dbReference type="SAM" id="MobiDB-lite"/>
    </source>
</evidence>
<comment type="caution">
    <text evidence="2">The sequence shown here is derived from an EMBL/GenBank/DDBJ whole genome shotgun (WGS) entry which is preliminary data.</text>
</comment>
<evidence type="ECO:0000313" key="2">
    <source>
        <dbReference type="EMBL" id="CAF9924926.1"/>
    </source>
</evidence>
<proteinExistence type="predicted"/>
<dbReference type="EMBL" id="CAJPDS010000037">
    <property type="protein sequence ID" value="CAF9924926.1"/>
    <property type="molecule type" value="Genomic_DNA"/>
</dbReference>
<reference evidence="2" key="1">
    <citation type="submission" date="2021-03" db="EMBL/GenBank/DDBJ databases">
        <authorList>
            <person name="Tagirdzhanova G."/>
        </authorList>
    </citation>
    <scope>NUCLEOTIDE SEQUENCE</scope>
</reference>
<organism evidence="2 3">
    <name type="scientific">Heterodermia speciosa</name>
    <dbReference type="NCBI Taxonomy" id="116794"/>
    <lineage>
        <taxon>Eukaryota</taxon>
        <taxon>Fungi</taxon>
        <taxon>Dikarya</taxon>
        <taxon>Ascomycota</taxon>
        <taxon>Pezizomycotina</taxon>
        <taxon>Lecanoromycetes</taxon>
        <taxon>OSLEUM clade</taxon>
        <taxon>Lecanoromycetidae</taxon>
        <taxon>Caliciales</taxon>
        <taxon>Physciaceae</taxon>
        <taxon>Heterodermia</taxon>
    </lineage>
</organism>
<feature type="compositionally biased region" description="Basic and acidic residues" evidence="1">
    <location>
        <begin position="292"/>
        <end position="304"/>
    </location>
</feature>
<feature type="region of interest" description="Disordered" evidence="1">
    <location>
        <begin position="132"/>
        <end position="307"/>
    </location>
</feature>
<dbReference type="AlphaFoldDB" id="A0A8H3FF65"/>
<feature type="compositionally biased region" description="Low complexity" evidence="1">
    <location>
        <begin position="205"/>
        <end position="214"/>
    </location>
</feature>
<feature type="compositionally biased region" description="Polar residues" evidence="1">
    <location>
        <begin position="364"/>
        <end position="375"/>
    </location>
</feature>
<keyword evidence="3" id="KW-1185">Reference proteome</keyword>
<name>A0A8H3FF65_9LECA</name>
<feature type="compositionally biased region" description="Gly residues" evidence="1">
    <location>
        <begin position="225"/>
        <end position="238"/>
    </location>
</feature>
<gene>
    <name evidence="2" type="ORF">HETSPECPRED_005698</name>
</gene>
<protein>
    <submittedName>
        <fullName evidence="2">Uncharacterized protein</fullName>
    </submittedName>
</protein>
<feature type="compositionally biased region" description="Acidic residues" evidence="1">
    <location>
        <begin position="193"/>
        <end position="202"/>
    </location>
</feature>
<feature type="region of interest" description="Disordered" evidence="1">
    <location>
        <begin position="358"/>
        <end position="418"/>
    </location>
</feature>
<dbReference type="Proteomes" id="UP000664521">
    <property type="component" value="Unassembled WGS sequence"/>
</dbReference>
<sequence length="418" mass="45671">MAYIDGRIGARRLIRDSTDLEVNGSIRLAHSVSHEWRSRHELQSRGVTDPEHGACTYSQEEHLHFEYCAQYWPLPVMEVSYDSRLQIRNLGFDGQRVEARHRGNIFSAEHDASVSFPRHHGHSARTRYLIDYGDHPAGSTRGRGSQSCRFDRDSDDQYGESLGIGGRRSVNVDHAGESDNAYSPHRSSRLDNNDLEYTDEFENYSSRSKLSLSRGSHREDEFAGADGGRGFDSSGSGGHPREPLVMNGGSGSTSSSGQLLGPDFASDDHEARPGGLRSRRHGGGVATASNDRGGEARGGRDGASAREAMTCTARGAREGLASLLSTRRGDRTRSVVTHAAREPRRSTIGAAELDSNPLFELAPGTTTKQADAATTHSRRRSSKEAAQLDSNPLFELAPGTTTEHADATTTRSRRRVHF</sequence>